<feature type="compositionally biased region" description="Basic and acidic residues" evidence="6">
    <location>
        <begin position="775"/>
        <end position="790"/>
    </location>
</feature>
<dbReference type="RefSeq" id="WP_185886146.1">
    <property type="nucleotide sequence ID" value="NZ_CP060054.1"/>
</dbReference>
<dbReference type="InterPro" id="IPR051539">
    <property type="entry name" value="T4SS-coupling_protein"/>
</dbReference>
<protein>
    <submittedName>
        <fullName evidence="9">Type IV secretion system DNA-binding domain-containing protein</fullName>
    </submittedName>
</protein>
<gene>
    <name evidence="9" type="ORF">H4O24_19990</name>
</gene>
<feature type="region of interest" description="Disordered" evidence="6">
    <location>
        <begin position="634"/>
        <end position="822"/>
    </location>
</feature>
<keyword evidence="2" id="KW-1003">Cell membrane</keyword>
<dbReference type="Gene3D" id="3.40.50.300">
    <property type="entry name" value="P-loop containing nucleotide triphosphate hydrolases"/>
    <property type="match status" value="2"/>
</dbReference>
<evidence type="ECO:0000256" key="5">
    <source>
        <dbReference type="ARBA" id="ARBA00023136"/>
    </source>
</evidence>
<evidence type="ECO:0000256" key="1">
    <source>
        <dbReference type="ARBA" id="ARBA00004651"/>
    </source>
</evidence>
<dbReference type="GO" id="GO:0003677">
    <property type="term" value="F:DNA binding"/>
    <property type="evidence" value="ECO:0007669"/>
    <property type="project" value="UniProtKB-KW"/>
</dbReference>
<dbReference type="InterPro" id="IPR019476">
    <property type="entry name" value="T4SS_TraD_DNA-bd"/>
</dbReference>
<dbReference type="EMBL" id="CP060054">
    <property type="protein sequence ID" value="QNE07708.1"/>
    <property type="molecule type" value="Genomic_DNA"/>
</dbReference>
<dbReference type="PANTHER" id="PTHR37937">
    <property type="entry name" value="CONJUGATIVE TRANSFER: DNA TRANSPORT"/>
    <property type="match status" value="1"/>
</dbReference>
<evidence type="ECO:0000256" key="3">
    <source>
        <dbReference type="ARBA" id="ARBA00022692"/>
    </source>
</evidence>
<keyword evidence="4 7" id="KW-1133">Transmembrane helix</keyword>
<evidence type="ECO:0000256" key="7">
    <source>
        <dbReference type="SAM" id="Phobius"/>
    </source>
</evidence>
<feature type="domain" description="Type IV secretion system coupling protein TraD DNA-binding" evidence="8">
    <location>
        <begin position="225"/>
        <end position="614"/>
    </location>
</feature>
<evidence type="ECO:0000313" key="9">
    <source>
        <dbReference type="EMBL" id="QNE07708.1"/>
    </source>
</evidence>
<feature type="compositionally biased region" description="Polar residues" evidence="6">
    <location>
        <begin position="734"/>
        <end position="749"/>
    </location>
</feature>
<evidence type="ECO:0000256" key="6">
    <source>
        <dbReference type="SAM" id="MobiDB-lite"/>
    </source>
</evidence>
<geneLocation type="plasmid" evidence="9 10">
    <name>plas2</name>
</geneLocation>
<evidence type="ECO:0000256" key="2">
    <source>
        <dbReference type="ARBA" id="ARBA00022475"/>
    </source>
</evidence>
<dbReference type="InterPro" id="IPR027417">
    <property type="entry name" value="P-loop_NTPase"/>
</dbReference>
<dbReference type="SUPFAM" id="SSF52540">
    <property type="entry name" value="P-loop containing nucleoside triphosphate hydrolases"/>
    <property type="match status" value="1"/>
</dbReference>
<keyword evidence="5 7" id="KW-0472">Membrane</keyword>
<proteinExistence type="predicted"/>
<accession>A0A7G6W143</accession>
<organism evidence="9 10">
    <name type="scientific">Croceicoccus marinus</name>
    <dbReference type="NCBI Taxonomy" id="450378"/>
    <lineage>
        <taxon>Bacteria</taxon>
        <taxon>Pseudomonadati</taxon>
        <taxon>Pseudomonadota</taxon>
        <taxon>Alphaproteobacteria</taxon>
        <taxon>Sphingomonadales</taxon>
        <taxon>Erythrobacteraceae</taxon>
        <taxon>Croceicoccus</taxon>
    </lineage>
</organism>
<dbReference type="PANTHER" id="PTHR37937:SF1">
    <property type="entry name" value="CONJUGATIVE TRANSFER: DNA TRANSPORT"/>
    <property type="match status" value="1"/>
</dbReference>
<dbReference type="AlphaFoldDB" id="A0A7G6W143"/>
<feature type="compositionally biased region" description="Polar residues" evidence="6">
    <location>
        <begin position="706"/>
        <end position="715"/>
    </location>
</feature>
<keyword evidence="9" id="KW-0238">DNA-binding</keyword>
<feature type="transmembrane region" description="Helical" evidence="7">
    <location>
        <begin position="134"/>
        <end position="153"/>
    </location>
</feature>
<feature type="compositionally biased region" description="Acidic residues" evidence="6">
    <location>
        <begin position="813"/>
        <end position="822"/>
    </location>
</feature>
<feature type="transmembrane region" description="Helical" evidence="7">
    <location>
        <begin position="53"/>
        <end position="72"/>
    </location>
</feature>
<dbReference type="CDD" id="cd01127">
    <property type="entry name" value="TrwB_TraG_TraD_VirD4"/>
    <property type="match status" value="1"/>
</dbReference>
<keyword evidence="9" id="KW-0614">Plasmid</keyword>
<dbReference type="GO" id="GO:0005886">
    <property type="term" value="C:plasma membrane"/>
    <property type="evidence" value="ECO:0007669"/>
    <property type="project" value="UniProtKB-SubCell"/>
</dbReference>
<name>A0A7G6W143_9SPHN</name>
<keyword evidence="3 7" id="KW-0812">Transmembrane</keyword>
<evidence type="ECO:0000259" key="8">
    <source>
        <dbReference type="Pfam" id="PF10412"/>
    </source>
</evidence>
<feature type="compositionally biased region" description="Basic and acidic residues" evidence="6">
    <location>
        <begin position="646"/>
        <end position="693"/>
    </location>
</feature>
<evidence type="ECO:0000256" key="4">
    <source>
        <dbReference type="ARBA" id="ARBA00022989"/>
    </source>
</evidence>
<sequence>MRNDDIRFNGEAATIQHHSARGKVTRNAGNFTRGSQLVTHEFWMWFAGVRIPLLIWGIVFVGALAITLAIMMQRHETQLVLMRLWATFWLMMDFDAGKIVNVTLPTGEVRSMPMGYVPFNGFIAAAWDKAIRCVLGSAFMAVFIAAPVTLWFVDFSKRRGRAILQERHERGAMLVSRDILGREVKAHNADRFAYECSTLDPPRAPRDIVILNRSQKRALGIHMPYTIAGIPYPWRLEQSHTMLIGTTGAGKTTQLRSLVKQLRARGHRAVIFDLTGAFVESFYNEDTDVILNPMDQRCRPWTIFNDCKIYADFLSAATALIPSDPGDKEPFWQLAARTLFVETCIKLQEDGETSNAAIAHHLMTAELKRIHAMLEDTVAGPLTTEKAARMAESIRSVLNTNGNVLRFLPDPREGGAAPFSITDWIAAEDSPGSIMFVTSNHTDLALTRSLLTLWMDLAVNSLMRLSRTRDLRTWFLFDEVHALHALPAIEHGLQTARNFGGAFVLGIHSFDKLVETYGEQGAVSLAGLARTKLILATADYQSAERCAEFIGNREVRQMDEAYSYGYNNTRDASTLTPRKMIEPLVIPDDITNLPSMHGFIKFPDGFPAARIKLQWQDYPQVAEGFMRVTSMEPTPYVSPKAKAPAARKDADEGEGGREKTPLTGPDEEKALEPTEPGVETKEQDQRSDAEKAAEAMVIRGDLAPTQPANDQSTIPSAAAARAEDQPASEVAKQAATTSAASPGLTTTHVIKNPDQIAIERAKAGQEMTEQAQAQRGKEGPEEQILRETREGAGVSPLHPHHQHERGDASPGPEIDDDMDMGM</sequence>
<dbReference type="Pfam" id="PF10412">
    <property type="entry name" value="TrwB_AAD_bind"/>
    <property type="match status" value="1"/>
</dbReference>
<reference evidence="9 10" key="1">
    <citation type="submission" date="2020-08" db="EMBL/GenBank/DDBJ databases">
        <authorList>
            <person name="Liu G."/>
            <person name="Sun C."/>
        </authorList>
    </citation>
    <scope>NUCLEOTIDE SEQUENCE [LARGE SCALE GENOMIC DNA]</scope>
    <source>
        <strain evidence="9 10">OT19</strain>
        <plasmid evidence="9 10">plas2</plasmid>
    </source>
</reference>
<dbReference type="Proteomes" id="UP000515297">
    <property type="component" value="Plasmid plas2"/>
</dbReference>
<comment type="subcellular location">
    <subcellularLocation>
        <location evidence="1">Cell membrane</location>
        <topology evidence="1">Multi-pass membrane protein</topology>
    </subcellularLocation>
</comment>
<evidence type="ECO:0000313" key="10">
    <source>
        <dbReference type="Proteomes" id="UP000515297"/>
    </source>
</evidence>